<accession>A0A1G7NI86</accession>
<dbReference type="InterPro" id="IPR011059">
    <property type="entry name" value="Metal-dep_hydrolase_composite"/>
</dbReference>
<sequence length="453" mass="48055">MSGLRKGVRVSALAASIMMSLVALLPAQAQQDGGVLFQNVRIFDGRNGALSGPSNVLIRNNKIEKISTAAIAADAQVIAGDGRVLMPGLIDVHWHALLVRPTPAAVMASDVGYTNLLAAAEATATLMRGFTTIRDMGGPAFSLKRAIDEGLVAGPRIYPSGAMITITGGHGDFRPLSDLPRTIGGMLSRMERIGGAMVADSPDEVRVRAREQLMQGATQVKLTAGGGVASPFSPLDVSTFTEPELRAAVEAAENWGTYVAVHAYTPVAIQRSIAAGVKCIEHGHLMDDASARLMAEKGIWLSTQPFLDLSGATALGPSEQDKMRQVVAGTDRVYGFAKKYKLKTAFGTDVLFSKALADRQGAMLTTLTRWYTPAEALIMATSTNAELLALSGLRNPYSGKLGVVEEGALADLLLVEGNPIDNIKLIEDPAKNFLVIMKDGKVYKNLLGGDRNR</sequence>
<dbReference type="PANTHER" id="PTHR43135:SF3">
    <property type="entry name" value="ALPHA-D-RIBOSE 1-METHYLPHOSPHONATE 5-TRIPHOSPHATE DIPHOSPHATASE"/>
    <property type="match status" value="1"/>
</dbReference>
<dbReference type="AlphaFoldDB" id="A0A1G7NI86"/>
<dbReference type="CDD" id="cd01299">
    <property type="entry name" value="Met_dep_hydrolase_A"/>
    <property type="match status" value="1"/>
</dbReference>
<evidence type="ECO:0000256" key="1">
    <source>
        <dbReference type="SAM" id="SignalP"/>
    </source>
</evidence>
<keyword evidence="1" id="KW-0732">Signal</keyword>
<dbReference type="Pfam" id="PF01979">
    <property type="entry name" value="Amidohydro_1"/>
    <property type="match status" value="1"/>
</dbReference>
<dbReference type="Proteomes" id="UP000199245">
    <property type="component" value="Unassembled WGS sequence"/>
</dbReference>
<dbReference type="SUPFAM" id="SSF51338">
    <property type="entry name" value="Composite domain of metallo-dependent hydrolases"/>
    <property type="match status" value="2"/>
</dbReference>
<protein>
    <submittedName>
        <fullName evidence="3">Imidazolonepropionase</fullName>
    </submittedName>
</protein>
<dbReference type="InterPro" id="IPR051781">
    <property type="entry name" value="Metallo-dep_Hydrolase"/>
</dbReference>
<dbReference type="GO" id="GO:0016810">
    <property type="term" value="F:hydrolase activity, acting on carbon-nitrogen (but not peptide) bonds"/>
    <property type="evidence" value="ECO:0007669"/>
    <property type="project" value="InterPro"/>
</dbReference>
<feature type="domain" description="Amidohydrolase-related" evidence="2">
    <location>
        <begin position="84"/>
        <end position="445"/>
    </location>
</feature>
<feature type="signal peptide" evidence="1">
    <location>
        <begin position="1"/>
        <end position="29"/>
    </location>
</feature>
<organism evidence="3 4">
    <name type="scientific">Bradyrhizobium brasilense</name>
    <dbReference type="NCBI Taxonomy" id="1419277"/>
    <lineage>
        <taxon>Bacteria</taxon>
        <taxon>Pseudomonadati</taxon>
        <taxon>Pseudomonadota</taxon>
        <taxon>Alphaproteobacteria</taxon>
        <taxon>Hyphomicrobiales</taxon>
        <taxon>Nitrobacteraceae</taxon>
        <taxon>Bradyrhizobium</taxon>
    </lineage>
</organism>
<dbReference type="InterPro" id="IPR057744">
    <property type="entry name" value="OTAase-like"/>
</dbReference>
<evidence type="ECO:0000313" key="4">
    <source>
        <dbReference type="Proteomes" id="UP000199245"/>
    </source>
</evidence>
<evidence type="ECO:0000259" key="2">
    <source>
        <dbReference type="Pfam" id="PF01979"/>
    </source>
</evidence>
<dbReference type="PANTHER" id="PTHR43135">
    <property type="entry name" value="ALPHA-D-RIBOSE 1-METHYLPHOSPHONATE 5-TRIPHOSPHATE DIPHOSPHATASE"/>
    <property type="match status" value="1"/>
</dbReference>
<proteinExistence type="predicted"/>
<feature type="chain" id="PRO_5011512074" evidence="1">
    <location>
        <begin position="30"/>
        <end position="453"/>
    </location>
</feature>
<dbReference type="InterPro" id="IPR032466">
    <property type="entry name" value="Metal_Hydrolase"/>
</dbReference>
<dbReference type="Gene3D" id="3.20.20.140">
    <property type="entry name" value="Metal-dependent hydrolases"/>
    <property type="match status" value="1"/>
</dbReference>
<dbReference type="Gene3D" id="2.30.40.10">
    <property type="entry name" value="Urease, subunit C, domain 1"/>
    <property type="match status" value="1"/>
</dbReference>
<evidence type="ECO:0000313" key="3">
    <source>
        <dbReference type="EMBL" id="SDF72960.1"/>
    </source>
</evidence>
<reference evidence="3 4" key="1">
    <citation type="submission" date="2016-10" db="EMBL/GenBank/DDBJ databases">
        <authorList>
            <person name="de Groot N.N."/>
        </authorList>
    </citation>
    <scope>NUCLEOTIDE SEQUENCE [LARGE SCALE GENOMIC DNA]</scope>
    <source>
        <strain evidence="3 4">R5</strain>
    </source>
</reference>
<dbReference type="InterPro" id="IPR006680">
    <property type="entry name" value="Amidohydro-rel"/>
</dbReference>
<dbReference type="EMBL" id="FMZW01000070">
    <property type="protein sequence ID" value="SDF72960.1"/>
    <property type="molecule type" value="Genomic_DNA"/>
</dbReference>
<name>A0A1G7NI86_9BRAD</name>
<dbReference type="SUPFAM" id="SSF51556">
    <property type="entry name" value="Metallo-dependent hydrolases"/>
    <property type="match status" value="1"/>
</dbReference>
<gene>
    <name evidence="3" type="ORF">SAMN05216337_107022</name>
</gene>